<dbReference type="Proteomes" id="UP000800092">
    <property type="component" value="Unassembled WGS sequence"/>
</dbReference>
<name>A0A6A6HJ43_VIRVR</name>
<dbReference type="EMBL" id="ML991777">
    <property type="protein sequence ID" value="KAF2238136.1"/>
    <property type="molecule type" value="Genomic_DNA"/>
</dbReference>
<evidence type="ECO:0000313" key="1">
    <source>
        <dbReference type="EMBL" id="KAF2238136.1"/>
    </source>
</evidence>
<keyword evidence="2" id="KW-1185">Reference proteome</keyword>
<organism evidence="1 2">
    <name type="scientific">Viridothelium virens</name>
    <name type="common">Speckled blister lichen</name>
    <name type="synonym">Trypethelium virens</name>
    <dbReference type="NCBI Taxonomy" id="1048519"/>
    <lineage>
        <taxon>Eukaryota</taxon>
        <taxon>Fungi</taxon>
        <taxon>Dikarya</taxon>
        <taxon>Ascomycota</taxon>
        <taxon>Pezizomycotina</taxon>
        <taxon>Dothideomycetes</taxon>
        <taxon>Dothideomycetes incertae sedis</taxon>
        <taxon>Trypetheliales</taxon>
        <taxon>Trypetheliaceae</taxon>
        <taxon>Viridothelium</taxon>
    </lineage>
</organism>
<evidence type="ECO:0000313" key="2">
    <source>
        <dbReference type="Proteomes" id="UP000800092"/>
    </source>
</evidence>
<dbReference type="AlphaFoldDB" id="A0A6A6HJ43"/>
<gene>
    <name evidence="1" type="ORF">EV356DRAFT_338328</name>
</gene>
<sequence length="82" mass="9157">MWRGLQNAWPFKLERVARIRTRAPRLFAKLSATFSCISFSLSGPCIRNFNRTNLDRACTTSSTSSTAKQAVSTLSSKLQSVE</sequence>
<proteinExistence type="predicted"/>
<reference evidence="1" key="1">
    <citation type="journal article" date="2020" name="Stud. Mycol.">
        <title>101 Dothideomycetes genomes: a test case for predicting lifestyles and emergence of pathogens.</title>
        <authorList>
            <person name="Haridas S."/>
            <person name="Albert R."/>
            <person name="Binder M."/>
            <person name="Bloem J."/>
            <person name="Labutti K."/>
            <person name="Salamov A."/>
            <person name="Andreopoulos B."/>
            <person name="Baker S."/>
            <person name="Barry K."/>
            <person name="Bills G."/>
            <person name="Bluhm B."/>
            <person name="Cannon C."/>
            <person name="Castanera R."/>
            <person name="Culley D."/>
            <person name="Daum C."/>
            <person name="Ezra D."/>
            <person name="Gonzalez J."/>
            <person name="Henrissat B."/>
            <person name="Kuo A."/>
            <person name="Liang C."/>
            <person name="Lipzen A."/>
            <person name="Lutzoni F."/>
            <person name="Magnuson J."/>
            <person name="Mondo S."/>
            <person name="Nolan M."/>
            <person name="Ohm R."/>
            <person name="Pangilinan J."/>
            <person name="Park H.-J."/>
            <person name="Ramirez L."/>
            <person name="Alfaro M."/>
            <person name="Sun H."/>
            <person name="Tritt A."/>
            <person name="Yoshinaga Y."/>
            <person name="Zwiers L.-H."/>
            <person name="Turgeon B."/>
            <person name="Goodwin S."/>
            <person name="Spatafora J."/>
            <person name="Crous P."/>
            <person name="Grigoriev I."/>
        </authorList>
    </citation>
    <scope>NUCLEOTIDE SEQUENCE</scope>
    <source>
        <strain evidence="1">Tuck. ex Michener</strain>
    </source>
</reference>
<protein>
    <submittedName>
        <fullName evidence="1">Uncharacterized protein</fullName>
    </submittedName>
</protein>
<accession>A0A6A6HJ43</accession>